<dbReference type="GO" id="GO:0042545">
    <property type="term" value="P:cell wall modification"/>
    <property type="evidence" value="ECO:0007669"/>
    <property type="project" value="InterPro"/>
</dbReference>
<dbReference type="AlphaFoldDB" id="A0A3L6PT26"/>
<evidence type="ECO:0000313" key="7">
    <source>
        <dbReference type="EMBL" id="RLM61967.1"/>
    </source>
</evidence>
<evidence type="ECO:0000256" key="1">
    <source>
        <dbReference type="ARBA" id="ARBA00005184"/>
    </source>
</evidence>
<dbReference type="GO" id="GO:0030599">
    <property type="term" value="F:pectinesterase activity"/>
    <property type="evidence" value="ECO:0007669"/>
    <property type="project" value="UniProtKB-EC"/>
</dbReference>
<dbReference type="PANTHER" id="PTHR31321">
    <property type="entry name" value="ACYL-COA THIOESTER HYDROLASE YBHC-RELATED"/>
    <property type="match status" value="1"/>
</dbReference>
<evidence type="ECO:0000256" key="2">
    <source>
        <dbReference type="ARBA" id="ARBA00008891"/>
    </source>
</evidence>
<organism evidence="7 8">
    <name type="scientific">Panicum miliaceum</name>
    <name type="common">Proso millet</name>
    <name type="synonym">Broomcorn millet</name>
    <dbReference type="NCBI Taxonomy" id="4540"/>
    <lineage>
        <taxon>Eukaryota</taxon>
        <taxon>Viridiplantae</taxon>
        <taxon>Streptophyta</taxon>
        <taxon>Embryophyta</taxon>
        <taxon>Tracheophyta</taxon>
        <taxon>Spermatophyta</taxon>
        <taxon>Magnoliopsida</taxon>
        <taxon>Liliopsida</taxon>
        <taxon>Poales</taxon>
        <taxon>Poaceae</taxon>
        <taxon>PACMAD clade</taxon>
        <taxon>Panicoideae</taxon>
        <taxon>Panicodae</taxon>
        <taxon>Paniceae</taxon>
        <taxon>Panicinae</taxon>
        <taxon>Panicum</taxon>
        <taxon>Panicum sect. Panicum</taxon>
    </lineage>
</organism>
<reference evidence="8" key="1">
    <citation type="journal article" date="2019" name="Nat. Commun.">
        <title>The genome of broomcorn millet.</title>
        <authorList>
            <person name="Zou C."/>
            <person name="Miki D."/>
            <person name="Li D."/>
            <person name="Tang Q."/>
            <person name="Xiao L."/>
            <person name="Rajput S."/>
            <person name="Deng P."/>
            <person name="Jia W."/>
            <person name="Huang R."/>
            <person name="Zhang M."/>
            <person name="Sun Y."/>
            <person name="Hu J."/>
            <person name="Fu X."/>
            <person name="Schnable P.S."/>
            <person name="Li F."/>
            <person name="Zhang H."/>
            <person name="Feng B."/>
            <person name="Zhu X."/>
            <person name="Liu R."/>
            <person name="Schnable J.C."/>
            <person name="Zhu J.-K."/>
            <person name="Zhang H."/>
        </authorList>
    </citation>
    <scope>NUCLEOTIDE SEQUENCE [LARGE SCALE GENOMIC DNA]</scope>
</reference>
<evidence type="ECO:0000259" key="6">
    <source>
        <dbReference type="Pfam" id="PF01095"/>
    </source>
</evidence>
<dbReference type="InterPro" id="IPR012334">
    <property type="entry name" value="Pectin_lyas_fold"/>
</dbReference>
<dbReference type="Pfam" id="PF01095">
    <property type="entry name" value="Pectinesterase"/>
    <property type="match status" value="1"/>
</dbReference>
<comment type="similarity">
    <text evidence="2">Belongs to the pectinesterase family.</text>
</comment>
<dbReference type="SUPFAM" id="SSF51126">
    <property type="entry name" value="Pectin lyase-like"/>
    <property type="match status" value="1"/>
</dbReference>
<dbReference type="InterPro" id="IPR000070">
    <property type="entry name" value="Pectinesterase_cat"/>
</dbReference>
<dbReference type="STRING" id="4540.A0A3L6PT26"/>
<gene>
    <name evidence="7" type="ORF">C2845_PM14G05400</name>
</gene>
<dbReference type="EMBL" id="PQIB02000016">
    <property type="protein sequence ID" value="RLM61967.1"/>
    <property type="molecule type" value="Genomic_DNA"/>
</dbReference>
<evidence type="ECO:0000256" key="3">
    <source>
        <dbReference type="ARBA" id="ARBA00013229"/>
    </source>
</evidence>
<dbReference type="InterPro" id="IPR011050">
    <property type="entry name" value="Pectin_lyase_fold/virulence"/>
</dbReference>
<evidence type="ECO:0000256" key="5">
    <source>
        <dbReference type="ARBA" id="ARBA00023085"/>
    </source>
</evidence>
<accession>A0A3L6PT26</accession>
<keyword evidence="8" id="KW-1185">Reference proteome</keyword>
<dbReference type="Proteomes" id="UP000275267">
    <property type="component" value="Unassembled WGS sequence"/>
</dbReference>
<comment type="pathway">
    <text evidence="1">Glycan metabolism; pectin degradation; 2-dehydro-3-deoxy-D-gluconate from pectin: step 1/5.</text>
</comment>
<comment type="caution">
    <text evidence="7">The sequence shown here is derived from an EMBL/GenBank/DDBJ whole genome shotgun (WGS) entry which is preliminary data.</text>
</comment>
<name>A0A3L6PT26_PANMI</name>
<keyword evidence="4" id="KW-0378">Hydrolase</keyword>
<protein>
    <recommendedName>
        <fullName evidence="3">pectinesterase</fullName>
        <ecNumber evidence="3">3.1.1.11</ecNumber>
    </recommendedName>
</protein>
<sequence>MEVSFSFWVRNQTANASKDVGCAKKDVALSSANATMVRNSIDPTTQLNPEDGCYKTISESIANIPDGSTKRYILELKGGTMFREKVFLPKNKPFVTIMSDPHNPAIIVWNDTATTSGKDGKPLGVDGSSTVSIESDYFIAYGIVTKNDTAAEERGKQRRGNGAAGARNKDNLVQNCTIDGGQGALYDQNGLHYFKACIIRGTID</sequence>
<dbReference type="UniPathway" id="UPA00545">
    <property type="reaction ID" value="UER00823"/>
</dbReference>
<feature type="domain" description="Pectinesterase catalytic" evidence="6">
    <location>
        <begin position="51"/>
        <end position="204"/>
    </location>
</feature>
<evidence type="ECO:0000256" key="4">
    <source>
        <dbReference type="ARBA" id="ARBA00022801"/>
    </source>
</evidence>
<evidence type="ECO:0000313" key="8">
    <source>
        <dbReference type="Proteomes" id="UP000275267"/>
    </source>
</evidence>
<proteinExistence type="inferred from homology"/>
<dbReference type="Gene3D" id="2.160.20.10">
    <property type="entry name" value="Single-stranded right-handed beta-helix, Pectin lyase-like"/>
    <property type="match status" value="1"/>
</dbReference>
<dbReference type="EC" id="3.1.1.11" evidence="3"/>
<dbReference type="OrthoDB" id="583724at2759"/>
<keyword evidence="5" id="KW-0063">Aspartyl esterase</keyword>
<dbReference type="PANTHER" id="PTHR31321:SF135">
    <property type="entry name" value="OS11G0659600 PROTEIN"/>
    <property type="match status" value="1"/>
</dbReference>
<dbReference type="GO" id="GO:0045490">
    <property type="term" value="P:pectin catabolic process"/>
    <property type="evidence" value="ECO:0007669"/>
    <property type="project" value="UniProtKB-UniPathway"/>
</dbReference>